<proteinExistence type="predicted"/>
<keyword evidence="2" id="KW-1185">Reference proteome</keyword>
<protein>
    <submittedName>
        <fullName evidence="1">Uncharacterized protein</fullName>
    </submittedName>
</protein>
<organism evidence="1 2">
    <name type="scientific">Buttiauxella ferragutiae ATCC 51602</name>
    <dbReference type="NCBI Taxonomy" id="1354252"/>
    <lineage>
        <taxon>Bacteria</taxon>
        <taxon>Pseudomonadati</taxon>
        <taxon>Pseudomonadota</taxon>
        <taxon>Gammaproteobacteria</taxon>
        <taxon>Enterobacterales</taxon>
        <taxon>Enterobacteriaceae</taxon>
        <taxon>Buttiauxella</taxon>
    </lineage>
</organism>
<reference evidence="1 2" key="1">
    <citation type="submission" date="2016-04" db="EMBL/GenBank/DDBJ databases">
        <title>ATOL: Assembling a taxonomically balanced genome-scale reconstruction of the evolutionary history of the Enterobacteriaceae.</title>
        <authorList>
            <person name="Plunkett G.III."/>
            <person name="Neeno-Eckwall E.C."/>
            <person name="Glasner J.D."/>
            <person name="Perna N.T."/>
        </authorList>
    </citation>
    <scope>NUCLEOTIDE SEQUENCE [LARGE SCALE GENOMIC DNA]</scope>
    <source>
        <strain evidence="1 2">ATCC 51602</strain>
    </source>
</reference>
<evidence type="ECO:0000313" key="1">
    <source>
        <dbReference type="EMBL" id="OAT32607.1"/>
    </source>
</evidence>
<accession>A0ABX2WD69</accession>
<name>A0ABX2WD69_9ENTR</name>
<dbReference type="RefSeq" id="WP_064540848.1">
    <property type="nucleotide sequence ID" value="NZ_LXEQ01000005.1"/>
</dbReference>
<evidence type="ECO:0000313" key="2">
    <source>
        <dbReference type="Proteomes" id="UP000078407"/>
    </source>
</evidence>
<gene>
    <name evidence="1" type="ORF">M976_00501</name>
</gene>
<dbReference type="Proteomes" id="UP000078407">
    <property type="component" value="Unassembled WGS sequence"/>
</dbReference>
<dbReference type="EMBL" id="LXEQ01000005">
    <property type="protein sequence ID" value="OAT32607.1"/>
    <property type="molecule type" value="Genomic_DNA"/>
</dbReference>
<comment type="caution">
    <text evidence="1">The sequence shown here is derived from an EMBL/GenBank/DDBJ whole genome shotgun (WGS) entry which is preliminary data.</text>
</comment>
<sequence>MGFTDEFFFALSKWQNGWREDQNKRDILAKDLLDTTQCLDKKFKSVTSPCYRKRFLHQGELIEIVLVDQKHEGVVSWTLDKKYAEIFKGLFKVDAVSAAIFEHTPTESEVVVNLCELWKNSDFIEAATHFQKRYPEDAKPLFHFKDSQSEVILTSPLKGSEIIALTGVSSPFDALCDQAGIPDDSSRNTFFSELVESGNYPGELRYTSKEGARRIIDNVILKVENRIKEFKQNS</sequence>